<dbReference type="RefSeq" id="WP_072673928.1">
    <property type="nucleotide sequence ID" value="NZ_FRDF01000007.1"/>
</dbReference>
<feature type="region of interest" description="Disordered" evidence="1">
    <location>
        <begin position="1"/>
        <end position="26"/>
    </location>
</feature>
<reference evidence="3" key="1">
    <citation type="submission" date="2016-12" db="EMBL/GenBank/DDBJ databases">
        <authorList>
            <person name="Varghese N."/>
            <person name="Submissions S."/>
        </authorList>
    </citation>
    <scope>NUCLEOTIDE SEQUENCE [LARGE SCALE GENOMIC DNA]</scope>
    <source>
        <strain evidence="3">DSM 11032</strain>
    </source>
</reference>
<dbReference type="OrthoDB" id="7391946at2"/>
<dbReference type="AlphaFoldDB" id="A0A1M7SBI6"/>
<evidence type="ECO:0000313" key="3">
    <source>
        <dbReference type="Proteomes" id="UP000184391"/>
    </source>
</evidence>
<dbReference type="Proteomes" id="UP000184391">
    <property type="component" value="Unassembled WGS sequence"/>
</dbReference>
<evidence type="ECO:0000313" key="2">
    <source>
        <dbReference type="EMBL" id="SHN55853.1"/>
    </source>
</evidence>
<accession>A0A1M7SBI6</accession>
<protein>
    <submittedName>
        <fullName evidence="2">Uncharacterized protein</fullName>
    </submittedName>
</protein>
<name>A0A1M7SBI6_9SPHN</name>
<proteinExistence type="predicted"/>
<sequence>MAQRRASGKRTDTGQPGESRLPSPDPVTNLIIADVVLRGAGSLLRQRLEKGLLTGQLDGEKARRLVEGRGMVSTLALWGASKLATRSPVGLAVVAGGLAAKVLYDRGKRLEAKRRAKKQADWGTDAES</sequence>
<keyword evidence="3" id="KW-1185">Reference proteome</keyword>
<organism evidence="2 3">
    <name type="scientific">Erythrobacter sanguineus</name>
    <dbReference type="NCBI Taxonomy" id="198312"/>
    <lineage>
        <taxon>Bacteria</taxon>
        <taxon>Pseudomonadati</taxon>
        <taxon>Pseudomonadota</taxon>
        <taxon>Alphaproteobacteria</taxon>
        <taxon>Sphingomonadales</taxon>
        <taxon>Erythrobacteraceae</taxon>
        <taxon>Erythrobacter/Porphyrobacter group</taxon>
        <taxon>Erythrobacter</taxon>
    </lineage>
</organism>
<evidence type="ECO:0000256" key="1">
    <source>
        <dbReference type="SAM" id="MobiDB-lite"/>
    </source>
</evidence>
<dbReference type="EMBL" id="FRDF01000007">
    <property type="protein sequence ID" value="SHN55853.1"/>
    <property type="molecule type" value="Genomic_DNA"/>
</dbReference>
<gene>
    <name evidence="2" type="ORF">SAMN02745193_01372</name>
</gene>
<dbReference type="STRING" id="198312.SAMN02745193_01372"/>